<dbReference type="InterPro" id="IPR045584">
    <property type="entry name" value="Pilin-like"/>
</dbReference>
<dbReference type="InterPro" id="IPR012902">
    <property type="entry name" value="N_methyl_site"/>
</dbReference>
<proteinExistence type="predicted"/>
<organism evidence="1 2">
    <name type="scientific">Victivallis vadensis</name>
    <dbReference type="NCBI Taxonomy" id="172901"/>
    <lineage>
        <taxon>Bacteria</taxon>
        <taxon>Pseudomonadati</taxon>
        <taxon>Lentisphaerota</taxon>
        <taxon>Lentisphaeria</taxon>
        <taxon>Victivallales</taxon>
        <taxon>Victivallaceae</taxon>
        <taxon>Victivallis</taxon>
    </lineage>
</organism>
<dbReference type="Proteomes" id="UP000245959">
    <property type="component" value="Unassembled WGS sequence"/>
</dbReference>
<protein>
    <submittedName>
        <fullName evidence="1">Prepilin-type N-terminal cleavage/methylation domain-containing protein</fullName>
    </submittedName>
</protein>
<dbReference type="EMBL" id="QEKH01000004">
    <property type="protein sequence ID" value="PVY44945.1"/>
    <property type="molecule type" value="Genomic_DNA"/>
</dbReference>
<name>A0A2U1B8F6_9BACT</name>
<keyword evidence="2" id="KW-1185">Reference proteome</keyword>
<dbReference type="NCBIfam" id="TIGR02532">
    <property type="entry name" value="IV_pilin_GFxxxE"/>
    <property type="match status" value="1"/>
</dbReference>
<reference evidence="1 2" key="1">
    <citation type="submission" date="2018-04" db="EMBL/GenBank/DDBJ databases">
        <title>Genomic Encyclopedia of Type Strains, Phase IV (KMG-IV): sequencing the most valuable type-strain genomes for metagenomic binning, comparative biology and taxonomic classification.</title>
        <authorList>
            <person name="Goeker M."/>
        </authorList>
    </citation>
    <scope>NUCLEOTIDE SEQUENCE [LARGE SCALE GENOMIC DNA]</scope>
    <source>
        <strain evidence="1 2">DSM 14823</strain>
    </source>
</reference>
<evidence type="ECO:0000313" key="1">
    <source>
        <dbReference type="EMBL" id="PVY44945.1"/>
    </source>
</evidence>
<gene>
    <name evidence="1" type="ORF">C8D82_10489</name>
</gene>
<dbReference type="PROSITE" id="PS00409">
    <property type="entry name" value="PROKAR_NTER_METHYL"/>
    <property type="match status" value="1"/>
</dbReference>
<dbReference type="AlphaFoldDB" id="A0A2U1B8F6"/>
<dbReference type="SUPFAM" id="SSF54523">
    <property type="entry name" value="Pili subunits"/>
    <property type="match status" value="1"/>
</dbReference>
<evidence type="ECO:0000313" key="2">
    <source>
        <dbReference type="Proteomes" id="UP000245959"/>
    </source>
</evidence>
<sequence>MRMRLLRLQRSRRGFSLLEMMAAMAIFSLVGLIIGTSLAAFSRSWRQAQKIGSELERNQAIDRLAETVFRGAVPFLWPDEDKGEDRYVFQGKTDELYLTALGRTRSGGDAFRFVRLYRYGDELLCDWSTEPLLPWLELEAQKFKTEKLASGVRNIYFKYGAEGQSDAAVDWYDDWNEDELEGIPMAIQLTIEWQDGTRERWLRRTAGTSGNTALAVSASSISANSLQQSGGGGGGGR</sequence>
<accession>A0A2U1B8F6</accession>
<comment type="caution">
    <text evidence="1">The sequence shown here is derived from an EMBL/GenBank/DDBJ whole genome shotgun (WGS) entry which is preliminary data.</text>
</comment>
<dbReference type="OrthoDB" id="9997580at2"/>
<dbReference type="Pfam" id="PF07963">
    <property type="entry name" value="N_methyl"/>
    <property type="match status" value="1"/>
</dbReference>